<accession>A0A0A8YHE3</accession>
<sequence>MIHCFVFLCEKQKKLLKHSYVLGYYKVQTIIRITNDTKCWARDASGYSMGSSGSPL</sequence>
<evidence type="ECO:0000313" key="1">
    <source>
        <dbReference type="EMBL" id="JAD25376.1"/>
    </source>
</evidence>
<organism evidence="1">
    <name type="scientific">Arundo donax</name>
    <name type="common">Giant reed</name>
    <name type="synonym">Donax arundinaceus</name>
    <dbReference type="NCBI Taxonomy" id="35708"/>
    <lineage>
        <taxon>Eukaryota</taxon>
        <taxon>Viridiplantae</taxon>
        <taxon>Streptophyta</taxon>
        <taxon>Embryophyta</taxon>
        <taxon>Tracheophyta</taxon>
        <taxon>Spermatophyta</taxon>
        <taxon>Magnoliopsida</taxon>
        <taxon>Liliopsida</taxon>
        <taxon>Poales</taxon>
        <taxon>Poaceae</taxon>
        <taxon>PACMAD clade</taxon>
        <taxon>Arundinoideae</taxon>
        <taxon>Arundineae</taxon>
        <taxon>Arundo</taxon>
    </lineage>
</organism>
<name>A0A0A8YHE3_ARUDO</name>
<proteinExistence type="predicted"/>
<dbReference type="EMBL" id="GBRH01272519">
    <property type="protein sequence ID" value="JAD25376.1"/>
    <property type="molecule type" value="Transcribed_RNA"/>
</dbReference>
<reference evidence="1" key="2">
    <citation type="journal article" date="2015" name="Data Brief">
        <title>Shoot transcriptome of the giant reed, Arundo donax.</title>
        <authorList>
            <person name="Barrero R.A."/>
            <person name="Guerrero F.D."/>
            <person name="Moolhuijzen P."/>
            <person name="Goolsby J.A."/>
            <person name="Tidwell J."/>
            <person name="Bellgard S.E."/>
            <person name="Bellgard M.I."/>
        </authorList>
    </citation>
    <scope>NUCLEOTIDE SEQUENCE</scope>
    <source>
        <tissue evidence="1">Shoot tissue taken approximately 20 cm above the soil surface</tissue>
    </source>
</reference>
<dbReference type="AlphaFoldDB" id="A0A0A8YHE3"/>
<protein>
    <submittedName>
        <fullName evidence="1">Uncharacterized protein</fullName>
    </submittedName>
</protein>
<reference evidence="1" key="1">
    <citation type="submission" date="2014-09" db="EMBL/GenBank/DDBJ databases">
        <authorList>
            <person name="Magalhaes I.L.F."/>
            <person name="Oliveira U."/>
            <person name="Santos F.R."/>
            <person name="Vidigal T.H.D.A."/>
            <person name="Brescovit A.D."/>
            <person name="Santos A.J."/>
        </authorList>
    </citation>
    <scope>NUCLEOTIDE SEQUENCE</scope>
    <source>
        <tissue evidence="1">Shoot tissue taken approximately 20 cm above the soil surface</tissue>
    </source>
</reference>